<organism evidence="9 10">
    <name type="scientific">Herbidospora galbida</name>
    <dbReference type="NCBI Taxonomy" id="2575442"/>
    <lineage>
        <taxon>Bacteria</taxon>
        <taxon>Bacillati</taxon>
        <taxon>Actinomycetota</taxon>
        <taxon>Actinomycetes</taxon>
        <taxon>Streptosporangiales</taxon>
        <taxon>Streptosporangiaceae</taxon>
        <taxon>Herbidospora</taxon>
    </lineage>
</organism>
<dbReference type="Gene3D" id="3.40.50.300">
    <property type="entry name" value="P-loop containing nucleotide triphosphate hydrolases"/>
    <property type="match status" value="1"/>
</dbReference>
<dbReference type="InterPro" id="IPR030394">
    <property type="entry name" value="G_HFLX_dom"/>
</dbReference>
<evidence type="ECO:0000256" key="6">
    <source>
        <dbReference type="HAMAP-Rule" id="MF_00900"/>
    </source>
</evidence>
<dbReference type="InterPro" id="IPR006073">
    <property type="entry name" value="GTP-bd"/>
</dbReference>
<feature type="domain" description="Hflx-type G" evidence="8">
    <location>
        <begin position="257"/>
        <end position="423"/>
    </location>
</feature>
<dbReference type="InterPro" id="IPR016496">
    <property type="entry name" value="GTPase_HflX"/>
</dbReference>
<dbReference type="Pfam" id="PF13167">
    <property type="entry name" value="GTP-bdg_N"/>
    <property type="match status" value="1"/>
</dbReference>
<evidence type="ECO:0000256" key="2">
    <source>
        <dbReference type="ARBA" id="ARBA00022723"/>
    </source>
</evidence>
<dbReference type="Pfam" id="PF16360">
    <property type="entry name" value="GTP-bdg_M"/>
    <property type="match status" value="1"/>
</dbReference>
<dbReference type="InterPro" id="IPR045498">
    <property type="entry name" value="HflX_C"/>
</dbReference>
<keyword evidence="2" id="KW-0479">Metal-binding</keyword>
<dbReference type="EMBL" id="SZQA01000008">
    <property type="protein sequence ID" value="TKK89073.1"/>
    <property type="molecule type" value="Genomic_DNA"/>
</dbReference>
<dbReference type="InterPro" id="IPR025121">
    <property type="entry name" value="GTPase_HflX_N"/>
</dbReference>
<keyword evidence="7" id="KW-0175">Coiled coil</keyword>
<comment type="function">
    <text evidence="6">GTPase that associates with the 50S ribosomal subunit and may have a role during protein synthesis or ribosome biogenesis.</text>
</comment>
<proteinExistence type="inferred from homology"/>
<keyword evidence="4" id="KW-0460">Magnesium</keyword>
<dbReference type="GO" id="GO:0005525">
    <property type="term" value="F:GTP binding"/>
    <property type="evidence" value="ECO:0007669"/>
    <property type="project" value="UniProtKB-UniRule"/>
</dbReference>
<dbReference type="FunFam" id="3.40.50.300:FF:000690">
    <property type="entry name" value="GTPase HflX"/>
    <property type="match status" value="1"/>
</dbReference>
<dbReference type="InterPro" id="IPR042108">
    <property type="entry name" value="GTPase_HflX_N_sf"/>
</dbReference>
<dbReference type="PRINTS" id="PR00326">
    <property type="entry name" value="GTP1OBG"/>
</dbReference>
<dbReference type="PIRSF" id="PIRSF006809">
    <property type="entry name" value="GTP-binding_hflX_prd"/>
    <property type="match status" value="1"/>
</dbReference>
<dbReference type="Proteomes" id="UP000308705">
    <property type="component" value="Unassembled WGS sequence"/>
</dbReference>
<feature type="coiled-coil region" evidence="7">
    <location>
        <begin position="216"/>
        <end position="243"/>
    </location>
</feature>
<dbReference type="CDD" id="cd01878">
    <property type="entry name" value="HflX"/>
    <property type="match status" value="1"/>
</dbReference>
<comment type="subunit">
    <text evidence="6">Monomer. Associates with the 50S ribosomal subunit.</text>
</comment>
<dbReference type="SUPFAM" id="SSF52540">
    <property type="entry name" value="P-loop containing nucleoside triphosphate hydrolases"/>
    <property type="match status" value="1"/>
</dbReference>
<keyword evidence="5 6" id="KW-0342">GTP-binding</keyword>
<evidence type="ECO:0000313" key="10">
    <source>
        <dbReference type="Proteomes" id="UP000308705"/>
    </source>
</evidence>
<dbReference type="GO" id="GO:0003924">
    <property type="term" value="F:GTPase activity"/>
    <property type="evidence" value="ECO:0007669"/>
    <property type="project" value="UniProtKB-UniRule"/>
</dbReference>
<dbReference type="Pfam" id="PF19275">
    <property type="entry name" value="HflX_C"/>
    <property type="match status" value="1"/>
</dbReference>
<dbReference type="GO" id="GO:0043022">
    <property type="term" value="F:ribosome binding"/>
    <property type="evidence" value="ECO:0007669"/>
    <property type="project" value="TreeGrafter"/>
</dbReference>
<dbReference type="PANTHER" id="PTHR10229:SF0">
    <property type="entry name" value="GTP-BINDING PROTEIN 6-RELATED"/>
    <property type="match status" value="1"/>
</dbReference>
<dbReference type="FunFam" id="3.40.50.11060:FF:000001">
    <property type="entry name" value="GTPase HflX"/>
    <property type="match status" value="1"/>
</dbReference>
<dbReference type="GO" id="GO:0046872">
    <property type="term" value="F:metal ion binding"/>
    <property type="evidence" value="ECO:0007669"/>
    <property type="project" value="UniProtKB-KW"/>
</dbReference>
<evidence type="ECO:0000256" key="5">
    <source>
        <dbReference type="ARBA" id="ARBA00023134"/>
    </source>
</evidence>
<dbReference type="Gene3D" id="3.40.50.11060">
    <property type="entry name" value="GTPase HflX, N-terminal domain"/>
    <property type="match status" value="1"/>
</dbReference>
<evidence type="ECO:0000259" key="8">
    <source>
        <dbReference type="PROSITE" id="PS51705"/>
    </source>
</evidence>
<dbReference type="AlphaFoldDB" id="A0A4V5UZL3"/>
<dbReference type="InterPro" id="IPR032305">
    <property type="entry name" value="GTP-bd_M"/>
</dbReference>
<keyword evidence="3 6" id="KW-0547">Nucleotide-binding</keyword>
<name>A0A4V5UZL3_9ACTN</name>
<evidence type="ECO:0000256" key="7">
    <source>
        <dbReference type="SAM" id="Coils"/>
    </source>
</evidence>
<keyword evidence="10" id="KW-1185">Reference proteome</keyword>
<dbReference type="Pfam" id="PF01926">
    <property type="entry name" value="MMR_HSR1"/>
    <property type="match status" value="1"/>
</dbReference>
<dbReference type="NCBIfam" id="TIGR03156">
    <property type="entry name" value="GTP_HflX"/>
    <property type="match status" value="1"/>
</dbReference>
<dbReference type="OrthoDB" id="9812272at2"/>
<evidence type="ECO:0000313" key="9">
    <source>
        <dbReference type="EMBL" id="TKK89073.1"/>
    </source>
</evidence>
<dbReference type="PANTHER" id="PTHR10229">
    <property type="entry name" value="GTP-BINDING PROTEIN HFLX"/>
    <property type="match status" value="1"/>
</dbReference>
<dbReference type="GO" id="GO:0005737">
    <property type="term" value="C:cytoplasm"/>
    <property type="evidence" value="ECO:0007669"/>
    <property type="project" value="UniProtKB-SubCell"/>
</dbReference>
<dbReference type="InterPro" id="IPR027417">
    <property type="entry name" value="P-loop_NTPase"/>
</dbReference>
<dbReference type="HAMAP" id="MF_00900">
    <property type="entry name" value="GTPase_HflX"/>
    <property type="match status" value="1"/>
</dbReference>
<reference evidence="9 10" key="1">
    <citation type="submission" date="2019-04" db="EMBL/GenBank/DDBJ databases">
        <title>Herbidospora sp. NEAU-GS14.nov., a novel actinomycete isolated from soil.</title>
        <authorList>
            <person name="Han L."/>
        </authorList>
    </citation>
    <scope>NUCLEOTIDE SEQUENCE [LARGE SCALE GENOMIC DNA]</scope>
    <source>
        <strain evidence="9 10">NEAU-GS14</strain>
    </source>
</reference>
<gene>
    <name evidence="6 9" type="primary">hflX</name>
    <name evidence="9" type="ORF">FDA94_11215</name>
</gene>
<evidence type="ECO:0000256" key="3">
    <source>
        <dbReference type="ARBA" id="ARBA00022741"/>
    </source>
</evidence>
<sequence length="481" mass="53042">MGRHGGVALLSGEMTYMHNEPEDIGDYELEERQALRRVAGLSTELEDVTEVEYRQLRLERVVLIGVWTSGTSFDAENSLQELKLLAETAGSEVLEGLIQRRDRPDPATYIGSGKAIELRDIVASTGADTVICDGELTPGQLRQLEEVVKVKVIDRTALILDIFAQHAKSREGKAQVELAQLSYLLPRLRGWGGNLSRQVGGRAAGGVGIGGRGPGETKIELDRRRIRERMAKLRRQIKEMSTARDTKRHSRRRREVPAVAIAGYTNAGKSSLLNRLTGAGVLVEDALFATLDPTVRRARTPEGRLFTLADTVGFVRHLPHQLVEAFRSTLEEVGDADLILHVVDGSHPDPESQLAAVREVFGEIEGARDIPEIVVINKADAAAREVIDRLTMRERHSIVVSARTGQGISELMDLIEQELPHLDHEVHVLIPYDRGDLVARAHKEGEVLSVDHTGDGTILHARVPSTLHHELDRVAKPVETV</sequence>
<comment type="caution">
    <text evidence="9">The sequence shown here is derived from an EMBL/GenBank/DDBJ whole genome shotgun (WGS) entry which is preliminary data.</text>
</comment>
<accession>A0A4V5UZL3</accession>
<protein>
    <recommendedName>
        <fullName evidence="6">GTPase HflX</fullName>
    </recommendedName>
    <alternativeName>
        <fullName evidence="6">GTP-binding protein HflX</fullName>
    </alternativeName>
</protein>
<keyword evidence="1 6" id="KW-0963">Cytoplasm</keyword>
<evidence type="ECO:0000256" key="4">
    <source>
        <dbReference type="ARBA" id="ARBA00022842"/>
    </source>
</evidence>
<comment type="similarity">
    <text evidence="6">Belongs to the TRAFAC class OBG-HflX-like GTPase superfamily. HflX GTPase family.</text>
</comment>
<dbReference type="Gene3D" id="6.10.250.2860">
    <property type="match status" value="1"/>
</dbReference>
<dbReference type="PROSITE" id="PS51705">
    <property type="entry name" value="G_HFLX"/>
    <property type="match status" value="1"/>
</dbReference>
<comment type="subcellular location">
    <subcellularLocation>
        <location evidence="6">Cytoplasm</location>
    </subcellularLocation>
    <text evidence="6">May associate with membranes.</text>
</comment>
<evidence type="ECO:0000256" key="1">
    <source>
        <dbReference type="ARBA" id="ARBA00022490"/>
    </source>
</evidence>